<organism evidence="3 4">
    <name type="scientific">Protaetiibacter mangrovi</name>
    <dbReference type="NCBI Taxonomy" id="2970926"/>
    <lineage>
        <taxon>Bacteria</taxon>
        <taxon>Bacillati</taxon>
        <taxon>Actinomycetota</taxon>
        <taxon>Actinomycetes</taxon>
        <taxon>Micrococcales</taxon>
        <taxon>Microbacteriaceae</taxon>
        <taxon>Protaetiibacter</taxon>
    </lineage>
</organism>
<feature type="domain" description="Activator of Hsp90 ATPase homologue 1/2-like C-terminal" evidence="2">
    <location>
        <begin position="29"/>
        <end position="139"/>
    </location>
</feature>
<dbReference type="InterPro" id="IPR023393">
    <property type="entry name" value="START-like_dom_sf"/>
</dbReference>
<comment type="similarity">
    <text evidence="1">Belongs to the AHA1 family.</text>
</comment>
<dbReference type="Proteomes" id="UP001205337">
    <property type="component" value="Unassembled WGS sequence"/>
</dbReference>
<name>A0ABT1ZG52_9MICO</name>
<dbReference type="SUPFAM" id="SSF55961">
    <property type="entry name" value="Bet v1-like"/>
    <property type="match status" value="1"/>
</dbReference>
<evidence type="ECO:0000313" key="3">
    <source>
        <dbReference type="EMBL" id="MCS0499688.1"/>
    </source>
</evidence>
<dbReference type="EMBL" id="JANTHX010000007">
    <property type="protein sequence ID" value="MCS0499688.1"/>
    <property type="molecule type" value="Genomic_DNA"/>
</dbReference>
<dbReference type="Pfam" id="PF08327">
    <property type="entry name" value="AHSA1"/>
    <property type="match status" value="1"/>
</dbReference>
<dbReference type="RefSeq" id="WP_258798754.1">
    <property type="nucleotide sequence ID" value="NZ_JANTHX010000007.1"/>
</dbReference>
<dbReference type="Gene3D" id="3.30.530.20">
    <property type="match status" value="1"/>
</dbReference>
<gene>
    <name evidence="3" type="ORF">NUH29_09015</name>
</gene>
<sequence length="166" mass="18403">MTDQRLIGELREEGGLGVVHVEDVYATGIDDLWSAITDPERLARWVVRIEGELRVGGEFTAAFTSGWRGMGVVEVCEAPHRLQVRTWEPGGVTTTIEALLTPEGAGTRLVIEDRGLPLEEYAAHGAGWQAHVEDLAAYLAGRVPRSWEERWHELSADYLELARAAR</sequence>
<evidence type="ECO:0000259" key="2">
    <source>
        <dbReference type="Pfam" id="PF08327"/>
    </source>
</evidence>
<proteinExistence type="inferred from homology"/>
<accession>A0ABT1ZG52</accession>
<comment type="caution">
    <text evidence="3">The sequence shown here is derived from an EMBL/GenBank/DDBJ whole genome shotgun (WGS) entry which is preliminary data.</text>
</comment>
<keyword evidence="4" id="KW-1185">Reference proteome</keyword>
<evidence type="ECO:0000313" key="4">
    <source>
        <dbReference type="Proteomes" id="UP001205337"/>
    </source>
</evidence>
<reference evidence="3 4" key="1">
    <citation type="submission" date="2022-08" db="EMBL/GenBank/DDBJ databases">
        <authorList>
            <person name="Li F."/>
        </authorList>
    </citation>
    <scope>NUCLEOTIDE SEQUENCE [LARGE SCALE GENOMIC DNA]</scope>
    <source>
        <strain evidence="3 4">10F1B-8-1</strain>
    </source>
</reference>
<dbReference type="InterPro" id="IPR013538">
    <property type="entry name" value="ASHA1/2-like_C"/>
</dbReference>
<protein>
    <submittedName>
        <fullName evidence="3">SRPBCC domain-containing protein</fullName>
    </submittedName>
</protein>
<evidence type="ECO:0000256" key="1">
    <source>
        <dbReference type="ARBA" id="ARBA00006817"/>
    </source>
</evidence>